<keyword evidence="4 6" id="KW-1133">Transmembrane helix</keyword>
<evidence type="ECO:0000256" key="6">
    <source>
        <dbReference type="SAM" id="Phobius"/>
    </source>
</evidence>
<evidence type="ECO:0000256" key="1">
    <source>
        <dbReference type="ARBA" id="ARBA00004651"/>
    </source>
</evidence>
<dbReference type="EMBL" id="RAXT01000034">
    <property type="protein sequence ID" value="RKG36793.1"/>
    <property type="molecule type" value="Genomic_DNA"/>
</dbReference>
<keyword evidence="2" id="KW-1003">Cell membrane</keyword>
<sequence length="420" mass="47814">MNLLKTSILNGVAVLIKTATMFILNKILAVYVGPAGYAAIGQFQNFIQMVTTFAGSAINTAVIKYTAEYYEDEKQQRTIWKTAGSIVLFFSLLFSFIILIFQKQLSVYIFHTAIYQSVFAWFAIFLTFFTFNALFLAILNGKKEVLKLVIANIFGSIFSLTITSVLAIKYSLYGALVALSIYQSLAFFVTLLLCYKSEWFKFSYLFGKVDKEIARKFIAFVLMALVSAICVPLSQMVIRSYLTNEYGVTYAGYWEAMIRLSAAYLMLVTTTLGVYYLPRLSELSKLEAIKSEIYLGYKFIFPLAIAGGVVVYLLRDWIITILFTKTFLPMRDLFLWQMIGDSLKIGSWILAYLMLSKAMTRLFITTEILFALTSIILTYICTQFFGFEGVSIAHLVNYGVYWIIMSYFVFNVLKKGVIHE</sequence>
<dbReference type="OrthoDB" id="9769862at2"/>
<gene>
    <name evidence="7" type="ORF">D7V20_13420</name>
</gene>
<protein>
    <submittedName>
        <fullName evidence="7">O-antigen translocase</fullName>
    </submittedName>
</protein>
<dbReference type="CDD" id="cd13125">
    <property type="entry name" value="MATE_like_10"/>
    <property type="match status" value="1"/>
</dbReference>
<dbReference type="GO" id="GO:0009246">
    <property type="term" value="P:enterobacterial common antigen biosynthetic process"/>
    <property type="evidence" value="ECO:0007669"/>
    <property type="project" value="InterPro"/>
</dbReference>
<feature type="transmembrane region" description="Helical" evidence="6">
    <location>
        <begin position="12"/>
        <end position="34"/>
    </location>
</feature>
<feature type="transmembrane region" description="Helical" evidence="6">
    <location>
        <begin position="172"/>
        <end position="195"/>
    </location>
</feature>
<dbReference type="PANTHER" id="PTHR30250">
    <property type="entry name" value="PST FAMILY PREDICTED COLANIC ACID TRANSPORTER"/>
    <property type="match status" value="1"/>
</dbReference>
<feature type="transmembrane region" description="Helical" evidence="6">
    <location>
        <begin position="145"/>
        <end position="166"/>
    </location>
</feature>
<organism evidence="7 8">
    <name type="scientific">Acinetobacter rongchengensis</name>
    <dbReference type="NCBI Taxonomy" id="2419601"/>
    <lineage>
        <taxon>Bacteria</taxon>
        <taxon>Pseudomonadati</taxon>
        <taxon>Pseudomonadota</taxon>
        <taxon>Gammaproteobacteria</taxon>
        <taxon>Moraxellales</taxon>
        <taxon>Moraxellaceae</taxon>
        <taxon>Acinetobacter</taxon>
    </lineage>
</organism>
<feature type="transmembrane region" description="Helical" evidence="6">
    <location>
        <begin position="46"/>
        <end position="67"/>
    </location>
</feature>
<name>A0A3A8F823_9GAMM</name>
<evidence type="ECO:0000256" key="5">
    <source>
        <dbReference type="ARBA" id="ARBA00023136"/>
    </source>
</evidence>
<feature type="transmembrane region" description="Helical" evidence="6">
    <location>
        <begin position="362"/>
        <end position="386"/>
    </location>
</feature>
<dbReference type="Pfam" id="PF01943">
    <property type="entry name" value="Polysacc_synt"/>
    <property type="match status" value="1"/>
</dbReference>
<evidence type="ECO:0000313" key="8">
    <source>
        <dbReference type="Proteomes" id="UP000280405"/>
    </source>
</evidence>
<dbReference type="PANTHER" id="PTHR30250:SF30">
    <property type="entry name" value="LIPID III FLIPPASE"/>
    <property type="match status" value="1"/>
</dbReference>
<proteinExistence type="predicted"/>
<comment type="caution">
    <text evidence="7">The sequence shown here is derived from an EMBL/GenBank/DDBJ whole genome shotgun (WGS) entry which is preliminary data.</text>
</comment>
<feature type="transmembrane region" description="Helical" evidence="6">
    <location>
        <begin position="392"/>
        <end position="413"/>
    </location>
</feature>
<dbReference type="Proteomes" id="UP000280405">
    <property type="component" value="Unassembled WGS sequence"/>
</dbReference>
<keyword evidence="8" id="KW-1185">Reference proteome</keyword>
<dbReference type="GO" id="GO:0005886">
    <property type="term" value="C:plasma membrane"/>
    <property type="evidence" value="ECO:0007669"/>
    <property type="project" value="UniProtKB-SubCell"/>
</dbReference>
<feature type="transmembrane region" description="Helical" evidence="6">
    <location>
        <begin position="297"/>
        <end position="314"/>
    </location>
</feature>
<evidence type="ECO:0000256" key="2">
    <source>
        <dbReference type="ARBA" id="ARBA00022475"/>
    </source>
</evidence>
<dbReference type="RefSeq" id="WP_120384703.1">
    <property type="nucleotide sequence ID" value="NZ_RAXT01000034.1"/>
</dbReference>
<dbReference type="InterPro" id="IPR044550">
    <property type="entry name" value="WzxE"/>
</dbReference>
<evidence type="ECO:0000313" key="7">
    <source>
        <dbReference type="EMBL" id="RKG36793.1"/>
    </source>
</evidence>
<evidence type="ECO:0000256" key="4">
    <source>
        <dbReference type="ARBA" id="ARBA00022989"/>
    </source>
</evidence>
<dbReference type="AlphaFoldDB" id="A0A3A8F823"/>
<feature type="transmembrane region" description="Helical" evidence="6">
    <location>
        <begin position="258"/>
        <end position="277"/>
    </location>
</feature>
<accession>A0A3A8F823</accession>
<keyword evidence="3 6" id="KW-0812">Transmembrane</keyword>
<feature type="transmembrane region" description="Helical" evidence="6">
    <location>
        <begin position="334"/>
        <end position="355"/>
    </location>
</feature>
<feature type="transmembrane region" description="Helical" evidence="6">
    <location>
        <begin position="216"/>
        <end position="238"/>
    </location>
</feature>
<comment type="subcellular location">
    <subcellularLocation>
        <location evidence="1">Cell membrane</location>
        <topology evidence="1">Multi-pass membrane protein</topology>
    </subcellularLocation>
</comment>
<feature type="transmembrane region" description="Helical" evidence="6">
    <location>
        <begin position="113"/>
        <end position="138"/>
    </location>
</feature>
<evidence type="ECO:0000256" key="3">
    <source>
        <dbReference type="ARBA" id="ARBA00022692"/>
    </source>
</evidence>
<reference evidence="7 8" key="1">
    <citation type="submission" date="2018-09" db="EMBL/GenBank/DDBJ databases">
        <title>The draft genome of Acinetobacter spp. strains.</title>
        <authorList>
            <person name="Qin J."/>
            <person name="Feng Y."/>
            <person name="Zong Z."/>
        </authorList>
    </citation>
    <scope>NUCLEOTIDE SEQUENCE [LARGE SCALE GENOMIC DNA]</scope>
    <source>
        <strain evidence="7 8">WCHAc060115</strain>
    </source>
</reference>
<dbReference type="InterPro" id="IPR002797">
    <property type="entry name" value="Polysacc_synth"/>
</dbReference>
<keyword evidence="5 6" id="KW-0472">Membrane</keyword>
<feature type="transmembrane region" description="Helical" evidence="6">
    <location>
        <begin position="79"/>
        <end position="101"/>
    </location>
</feature>
<dbReference type="InterPro" id="IPR050833">
    <property type="entry name" value="Poly_Biosynth_Transport"/>
</dbReference>